<evidence type="ECO:0000256" key="5">
    <source>
        <dbReference type="ARBA" id="ARBA00022842"/>
    </source>
</evidence>
<dbReference type="GO" id="GO:0046872">
    <property type="term" value="F:metal ion binding"/>
    <property type="evidence" value="ECO:0007669"/>
    <property type="project" value="UniProtKB-KW"/>
</dbReference>
<organism evidence="8 9">
    <name type="scientific">Thermocrinis albus (strain DSM 14484 / JCM 11386 / HI 11/12)</name>
    <dbReference type="NCBI Taxonomy" id="638303"/>
    <lineage>
        <taxon>Bacteria</taxon>
        <taxon>Pseudomonadati</taxon>
        <taxon>Aquificota</taxon>
        <taxon>Aquificia</taxon>
        <taxon>Aquificales</taxon>
        <taxon>Aquificaceae</taxon>
        <taxon>Thermocrinis</taxon>
    </lineage>
</organism>
<gene>
    <name evidence="8" type="ordered locus">Thal_0106</name>
</gene>
<dbReference type="Proteomes" id="UP000002043">
    <property type="component" value="Chromosome"/>
</dbReference>
<protein>
    <submittedName>
        <fullName evidence="8">Geranyltranstransferase</fullName>
        <ecNumber evidence="8">2.5.1.10</ecNumber>
    </submittedName>
</protein>
<evidence type="ECO:0000256" key="7">
    <source>
        <dbReference type="RuleBase" id="RU004466"/>
    </source>
</evidence>
<dbReference type="InterPro" id="IPR000092">
    <property type="entry name" value="Polyprenyl_synt"/>
</dbReference>
<keyword evidence="4" id="KW-0479">Metal-binding</keyword>
<evidence type="ECO:0000313" key="9">
    <source>
        <dbReference type="Proteomes" id="UP000002043"/>
    </source>
</evidence>
<accession>D3SNK6</accession>
<dbReference type="PANTHER" id="PTHR43281">
    <property type="entry name" value="FARNESYL DIPHOSPHATE SYNTHASE"/>
    <property type="match status" value="1"/>
</dbReference>
<evidence type="ECO:0000256" key="3">
    <source>
        <dbReference type="ARBA" id="ARBA00022679"/>
    </source>
</evidence>
<sequence>MDKLSLWKEKVEVKLRQILAPSEPLLLYEAMSYYPLQGGKRIRPLLLCGVCDALGGNVEDAVVVGCAIELIHNYSLIHDDLPALDNDPQRRGLPSCHIAFGEDIALLAGDALLTLAFQVLSDVSQFNQVEPSDLLLIIHEISRRAGSEGMVGGQVMDIRGIGDRREINLKKTAQLFAACFVSAGIIAKKKSMLKDLEKVGIRTGLLFQMCDDWKDKDGYFKLLGEDLAKVIKEEETELKEELRRLSLLTPPIETLINSFIPTYN</sequence>
<keyword evidence="6" id="KW-0414">Isoprene biosynthesis</keyword>
<evidence type="ECO:0000256" key="1">
    <source>
        <dbReference type="ARBA" id="ARBA00001946"/>
    </source>
</evidence>
<dbReference type="CDD" id="cd00685">
    <property type="entry name" value="Trans_IPPS_HT"/>
    <property type="match status" value="1"/>
</dbReference>
<evidence type="ECO:0000256" key="4">
    <source>
        <dbReference type="ARBA" id="ARBA00022723"/>
    </source>
</evidence>
<dbReference type="GO" id="GO:0004337">
    <property type="term" value="F:(2E,6E)-farnesyl diphosphate synthase activity"/>
    <property type="evidence" value="ECO:0007669"/>
    <property type="project" value="UniProtKB-EC"/>
</dbReference>
<name>D3SNK6_THEAH</name>
<comment type="similarity">
    <text evidence="2 7">Belongs to the FPP/GGPP synthase family.</text>
</comment>
<reference evidence="9" key="1">
    <citation type="journal article" date="2010" name="Stand. Genomic Sci.">
        <title>Complete genome sequence of Thermocrinis albus type strain (HI 11/12T).</title>
        <authorList>
            <person name="Wirth R."/>
            <person name="Sikorski J."/>
            <person name="Brambilla E."/>
            <person name="Misra M."/>
            <person name="Lapidus A."/>
            <person name="Copeland A."/>
            <person name="Nolan M."/>
            <person name="Lucas S."/>
            <person name="Chen F."/>
            <person name="Tice H."/>
            <person name="Cheng J.F."/>
            <person name="Han C."/>
            <person name="Detter J.C."/>
            <person name="Tapia R."/>
            <person name="Bruce D."/>
            <person name="Goodwin L."/>
            <person name="Pitluck S."/>
            <person name="Pati A."/>
            <person name="Anderson I."/>
            <person name="Ivanova N."/>
            <person name="Mavromatis K."/>
            <person name="Mikhailova N."/>
            <person name="Chen A."/>
            <person name="Palaniappan K."/>
            <person name="Bilek Y."/>
            <person name="Hader T."/>
            <person name="Land M."/>
            <person name="Hauser L."/>
            <person name="Chang Y.J."/>
            <person name="Jeffries C.D."/>
            <person name="Tindall B.J."/>
            <person name="Rohde M."/>
            <person name="Goker M."/>
            <person name="Bristow J."/>
            <person name="Eisen J.A."/>
            <person name="Markowitz V."/>
            <person name="Hugenholtz P."/>
            <person name="Kyrpides N.C."/>
            <person name="Klenk H.P."/>
        </authorList>
    </citation>
    <scope>NUCLEOTIDE SEQUENCE [LARGE SCALE GENOMIC DNA]</scope>
    <source>
        <strain evidence="9">DSM 14484 / JCM 11386 / HI 11/12</strain>
    </source>
</reference>
<dbReference type="KEGG" id="tal:Thal_0106"/>
<dbReference type="InterPro" id="IPR033749">
    <property type="entry name" value="Polyprenyl_synt_CS"/>
</dbReference>
<keyword evidence="3 7" id="KW-0808">Transferase</keyword>
<dbReference type="SUPFAM" id="SSF48576">
    <property type="entry name" value="Terpenoid synthases"/>
    <property type="match status" value="1"/>
</dbReference>
<dbReference type="InterPro" id="IPR008949">
    <property type="entry name" value="Isoprenoid_synthase_dom_sf"/>
</dbReference>
<dbReference type="OrthoDB" id="9805316at2"/>
<evidence type="ECO:0000256" key="2">
    <source>
        <dbReference type="ARBA" id="ARBA00006706"/>
    </source>
</evidence>
<dbReference type="RefSeq" id="WP_012991150.1">
    <property type="nucleotide sequence ID" value="NC_013894.1"/>
</dbReference>
<proteinExistence type="inferred from homology"/>
<dbReference type="AlphaFoldDB" id="D3SNK6"/>
<dbReference type="GO" id="GO:0008299">
    <property type="term" value="P:isoprenoid biosynthetic process"/>
    <property type="evidence" value="ECO:0007669"/>
    <property type="project" value="UniProtKB-KW"/>
</dbReference>
<dbReference type="SFLD" id="SFLDS00005">
    <property type="entry name" value="Isoprenoid_Synthase_Type_I"/>
    <property type="match status" value="1"/>
</dbReference>
<dbReference type="PROSITE" id="PS00723">
    <property type="entry name" value="POLYPRENYL_SYNTHASE_1"/>
    <property type="match status" value="1"/>
</dbReference>
<dbReference type="PANTHER" id="PTHR43281:SF1">
    <property type="entry name" value="FARNESYL DIPHOSPHATE SYNTHASE"/>
    <property type="match status" value="1"/>
</dbReference>
<dbReference type="EMBL" id="CP001931">
    <property type="protein sequence ID" value="ADC88743.1"/>
    <property type="molecule type" value="Genomic_DNA"/>
</dbReference>
<dbReference type="EC" id="2.5.1.10" evidence="8"/>
<evidence type="ECO:0000256" key="6">
    <source>
        <dbReference type="ARBA" id="ARBA00023229"/>
    </source>
</evidence>
<dbReference type="STRING" id="638303.Thal_0106"/>
<keyword evidence="9" id="KW-1185">Reference proteome</keyword>
<comment type="cofactor">
    <cofactor evidence="1">
        <name>Mg(2+)</name>
        <dbReference type="ChEBI" id="CHEBI:18420"/>
    </cofactor>
</comment>
<dbReference type="HOGENOM" id="CLU_014015_0_1_0"/>
<keyword evidence="5" id="KW-0460">Magnesium</keyword>
<evidence type="ECO:0000313" key="8">
    <source>
        <dbReference type="EMBL" id="ADC88743.1"/>
    </source>
</evidence>
<dbReference type="Gene3D" id="1.10.600.10">
    <property type="entry name" value="Farnesyl Diphosphate Synthase"/>
    <property type="match status" value="1"/>
</dbReference>
<dbReference type="Pfam" id="PF00348">
    <property type="entry name" value="polyprenyl_synt"/>
    <property type="match status" value="1"/>
</dbReference>
<dbReference type="eggNOG" id="COG0142">
    <property type="taxonomic scope" value="Bacteria"/>
</dbReference>